<accession>A0A8J6NWP5</accession>
<dbReference type="PROSITE" id="PS51725">
    <property type="entry name" value="ABM"/>
    <property type="match status" value="1"/>
</dbReference>
<dbReference type="Proteomes" id="UP000605201">
    <property type="component" value="Unassembled WGS sequence"/>
</dbReference>
<keyword evidence="2" id="KW-0503">Monooxygenase</keyword>
<dbReference type="Pfam" id="PF03992">
    <property type="entry name" value="ABM"/>
    <property type="match status" value="1"/>
</dbReference>
<dbReference type="InterPro" id="IPR007138">
    <property type="entry name" value="ABM_dom"/>
</dbReference>
<dbReference type="InterPro" id="IPR011008">
    <property type="entry name" value="Dimeric_a/b-barrel"/>
</dbReference>
<evidence type="ECO:0000259" key="1">
    <source>
        <dbReference type="PROSITE" id="PS51725"/>
    </source>
</evidence>
<dbReference type="EMBL" id="JACNIG010000388">
    <property type="protein sequence ID" value="MBC8434128.1"/>
    <property type="molecule type" value="Genomic_DNA"/>
</dbReference>
<gene>
    <name evidence="2" type="ORF">H8D96_19645</name>
</gene>
<feature type="domain" description="ABM" evidence="1">
    <location>
        <begin position="3"/>
        <end position="91"/>
    </location>
</feature>
<organism evidence="2 3">
    <name type="scientific">Candidatus Desulfatibia vada</name>
    <dbReference type="NCBI Taxonomy" id="2841696"/>
    <lineage>
        <taxon>Bacteria</taxon>
        <taxon>Pseudomonadati</taxon>
        <taxon>Thermodesulfobacteriota</taxon>
        <taxon>Desulfobacteria</taxon>
        <taxon>Desulfobacterales</taxon>
        <taxon>Desulfobacterales incertae sedis</taxon>
        <taxon>Candidatus Desulfatibia</taxon>
    </lineage>
</organism>
<protein>
    <submittedName>
        <fullName evidence="2">Antibiotic biosynthesis monooxygenase</fullName>
    </submittedName>
</protein>
<name>A0A8J6NWP5_9BACT</name>
<dbReference type="GO" id="GO:0004497">
    <property type="term" value="F:monooxygenase activity"/>
    <property type="evidence" value="ECO:0007669"/>
    <property type="project" value="UniProtKB-KW"/>
</dbReference>
<dbReference type="AlphaFoldDB" id="A0A8J6NWP5"/>
<evidence type="ECO:0000313" key="3">
    <source>
        <dbReference type="Proteomes" id="UP000605201"/>
    </source>
</evidence>
<keyword evidence="2" id="KW-0560">Oxidoreductase</keyword>
<comment type="caution">
    <text evidence="2">The sequence shown here is derived from an EMBL/GenBank/DDBJ whole genome shotgun (WGS) entry which is preliminary data.</text>
</comment>
<proteinExistence type="predicted"/>
<dbReference type="Gene3D" id="3.30.70.100">
    <property type="match status" value="1"/>
</dbReference>
<evidence type="ECO:0000313" key="2">
    <source>
        <dbReference type="EMBL" id="MBC8434128.1"/>
    </source>
</evidence>
<dbReference type="SUPFAM" id="SSF54909">
    <property type="entry name" value="Dimeric alpha+beta barrel"/>
    <property type="match status" value="1"/>
</dbReference>
<sequence length="98" mass="11158">MAVKVLIKRKVKEGKLNEASKLLTKARYNAMGQQGYISSETLSGCDDPNNVVVVSMWQRIENWNQWKNGDLRAENETAFEAFIDGPTEYETYNLGLQL</sequence>
<reference evidence="2 3" key="1">
    <citation type="submission" date="2020-08" db="EMBL/GenBank/DDBJ databases">
        <title>Bridging the membrane lipid divide: bacteria of the FCB group superphylum have the potential to synthesize archaeal ether lipids.</title>
        <authorList>
            <person name="Villanueva L."/>
            <person name="Von Meijenfeldt F.A.B."/>
            <person name="Westbye A.B."/>
            <person name="Yadav S."/>
            <person name="Hopmans E.C."/>
            <person name="Dutilh B.E."/>
            <person name="Sinninghe Damste J.S."/>
        </authorList>
    </citation>
    <scope>NUCLEOTIDE SEQUENCE [LARGE SCALE GENOMIC DNA]</scope>
    <source>
        <strain evidence="2">NIOZ-UU17</strain>
    </source>
</reference>